<comment type="caution">
    <text evidence="7">The sequence shown here is derived from an EMBL/GenBank/DDBJ whole genome shotgun (WGS) entry which is preliminary data.</text>
</comment>
<dbReference type="InterPro" id="IPR050723">
    <property type="entry name" value="CFA/CMAS"/>
</dbReference>
<evidence type="ECO:0000313" key="8">
    <source>
        <dbReference type="Proteomes" id="UP000179344"/>
    </source>
</evidence>
<name>A0A1F6TFM1_9PROT</name>
<proteinExistence type="inferred from homology"/>
<comment type="similarity">
    <text evidence="1">Belongs to the CFA/CMAS family.</text>
</comment>
<evidence type="ECO:0000256" key="3">
    <source>
        <dbReference type="ARBA" id="ARBA00022679"/>
    </source>
</evidence>
<dbReference type="PANTHER" id="PTHR43667">
    <property type="entry name" value="CYCLOPROPANE-FATTY-ACYL-PHOSPHOLIPID SYNTHASE"/>
    <property type="match status" value="1"/>
</dbReference>
<dbReference type="InterPro" id="IPR029063">
    <property type="entry name" value="SAM-dependent_MTases_sf"/>
</dbReference>
<feature type="non-terminal residue" evidence="7">
    <location>
        <position position="424"/>
    </location>
</feature>
<evidence type="ECO:0000259" key="6">
    <source>
        <dbReference type="Pfam" id="PF25371"/>
    </source>
</evidence>
<sequence length="424" mass="48188">MKKSKAETLNIPAVANGHGGLEADFAAGNQSVSELERWLARKILEFTGDSPLCLRLWNGEEIKTSNAPQVTRVIIRDRGALYKLAGYPDLHFGDLYSVGRIEIEGDLVKFLEAIYRGVARSFQNGLLKKLQGLRNRPRANTLNGSHDNIHHHYDIGNDFYELWLDSEAMQYTCAYFPDPAMTLEAAQRAKMDHVCLKLRLKPGDRVVEAGCGWGGLARHMARYYGANVRAYNISHQQVLYAREKARAAGLDGRVEYVEDDYRNIAGEYDVFVSVGMLEHVGRDHYRGLGRVIDACLTETGRGLIHSIGRNKAEPMNAWIERRIFPGGYPPTLREMMEIFEPNDLAVLDVENLRLHYARTLEHWLGRFERNAERVEEMFDVNFTRAWRLYLGGSIAAFTAGTLQLFQVAFARDANNDLPWSREHL</sequence>
<keyword evidence="2" id="KW-0489">Methyltransferase</keyword>
<evidence type="ECO:0000256" key="2">
    <source>
        <dbReference type="ARBA" id="ARBA00022603"/>
    </source>
</evidence>
<dbReference type="InterPro" id="IPR057206">
    <property type="entry name" value="DUF7884"/>
</dbReference>
<evidence type="ECO:0000256" key="4">
    <source>
        <dbReference type="ARBA" id="ARBA00022691"/>
    </source>
</evidence>
<dbReference type="Gene3D" id="3.40.50.150">
    <property type="entry name" value="Vaccinia Virus protein VP39"/>
    <property type="match status" value="1"/>
</dbReference>
<dbReference type="EMBL" id="MFST01000096">
    <property type="protein sequence ID" value="OGI43889.1"/>
    <property type="molecule type" value="Genomic_DNA"/>
</dbReference>
<keyword evidence="3" id="KW-0808">Transferase</keyword>
<dbReference type="Pfam" id="PF02353">
    <property type="entry name" value="CMAS"/>
    <property type="match status" value="1"/>
</dbReference>
<evidence type="ECO:0000256" key="5">
    <source>
        <dbReference type="ARBA" id="ARBA00023098"/>
    </source>
</evidence>
<dbReference type="GO" id="GO:0008168">
    <property type="term" value="F:methyltransferase activity"/>
    <property type="evidence" value="ECO:0007669"/>
    <property type="project" value="UniProtKB-KW"/>
</dbReference>
<evidence type="ECO:0000256" key="1">
    <source>
        <dbReference type="ARBA" id="ARBA00010815"/>
    </source>
</evidence>
<dbReference type="SUPFAM" id="SSF53335">
    <property type="entry name" value="S-adenosyl-L-methionine-dependent methyltransferases"/>
    <property type="match status" value="1"/>
</dbReference>
<protein>
    <submittedName>
        <fullName evidence="7">Cyclopropane-fatty-acyl-phospholipid synthase</fullName>
    </submittedName>
</protein>
<evidence type="ECO:0000313" key="7">
    <source>
        <dbReference type="EMBL" id="OGI43889.1"/>
    </source>
</evidence>
<dbReference type="PIRSF" id="PIRSF003085">
    <property type="entry name" value="CMAS"/>
    <property type="match status" value="1"/>
</dbReference>
<keyword evidence="4" id="KW-0949">S-adenosyl-L-methionine</keyword>
<dbReference type="GO" id="GO:0032259">
    <property type="term" value="P:methylation"/>
    <property type="evidence" value="ECO:0007669"/>
    <property type="project" value="UniProtKB-KW"/>
</dbReference>
<dbReference type="AlphaFoldDB" id="A0A1F6TFM1"/>
<dbReference type="Proteomes" id="UP000179344">
    <property type="component" value="Unassembled WGS sequence"/>
</dbReference>
<reference evidence="7 8" key="1">
    <citation type="journal article" date="2016" name="Nat. Commun.">
        <title>Thousands of microbial genomes shed light on interconnected biogeochemical processes in an aquifer system.</title>
        <authorList>
            <person name="Anantharaman K."/>
            <person name="Brown C.T."/>
            <person name="Hug L.A."/>
            <person name="Sharon I."/>
            <person name="Castelle C.J."/>
            <person name="Probst A.J."/>
            <person name="Thomas B.C."/>
            <person name="Singh A."/>
            <person name="Wilkins M.J."/>
            <person name="Karaoz U."/>
            <person name="Brodie E.L."/>
            <person name="Williams K.H."/>
            <person name="Hubbard S.S."/>
            <person name="Banfield J.F."/>
        </authorList>
    </citation>
    <scope>NUCLEOTIDE SEQUENCE [LARGE SCALE GENOMIC DNA]</scope>
</reference>
<dbReference type="GO" id="GO:0008610">
    <property type="term" value="P:lipid biosynthetic process"/>
    <property type="evidence" value="ECO:0007669"/>
    <property type="project" value="InterPro"/>
</dbReference>
<organism evidence="7 8">
    <name type="scientific">Candidatus Muproteobacteria bacterium RBG_16_65_31</name>
    <dbReference type="NCBI Taxonomy" id="1817759"/>
    <lineage>
        <taxon>Bacteria</taxon>
        <taxon>Pseudomonadati</taxon>
        <taxon>Pseudomonadota</taxon>
        <taxon>Candidatus Muproteobacteria</taxon>
    </lineage>
</organism>
<dbReference type="PANTHER" id="PTHR43667:SF1">
    <property type="entry name" value="CYCLOPROPANE-FATTY-ACYL-PHOSPHOLIPID SYNTHASE"/>
    <property type="match status" value="1"/>
</dbReference>
<dbReference type="Pfam" id="PF25371">
    <property type="entry name" value="DUF7884"/>
    <property type="match status" value="1"/>
</dbReference>
<accession>A0A1F6TFM1</accession>
<keyword evidence="5" id="KW-0443">Lipid metabolism</keyword>
<gene>
    <name evidence="7" type="ORF">A2V92_03890</name>
</gene>
<dbReference type="InterPro" id="IPR003333">
    <property type="entry name" value="CMAS"/>
</dbReference>
<feature type="domain" description="DUF7884" evidence="6">
    <location>
        <begin position="42"/>
        <end position="118"/>
    </location>
</feature>
<dbReference type="CDD" id="cd02440">
    <property type="entry name" value="AdoMet_MTases"/>
    <property type="match status" value="1"/>
</dbReference>